<evidence type="ECO:0000313" key="2">
    <source>
        <dbReference type="EMBL" id="CCB60561.1"/>
    </source>
</evidence>
<dbReference type="InParanoid" id="F6I0U5"/>
<dbReference type="PANTHER" id="PTHR31175:SF82">
    <property type="entry name" value="AUXIN-RESPONSIVE PROTEIN SAUR65"/>
    <property type="match status" value="1"/>
</dbReference>
<accession>F6I0U5</accession>
<proteinExistence type="inferred from homology"/>
<gene>
    <name evidence="2" type="ordered locus">VIT_03s0038g03460</name>
</gene>
<dbReference type="GO" id="GO:0009733">
    <property type="term" value="P:response to auxin"/>
    <property type="evidence" value="ECO:0007669"/>
    <property type="project" value="InterPro"/>
</dbReference>
<dbReference type="PaxDb" id="29760-VIT_03s0038g03460.t01"/>
<dbReference type="Proteomes" id="UP000009183">
    <property type="component" value="Chromosome 3"/>
</dbReference>
<comment type="similarity">
    <text evidence="1">Belongs to the ARG7 family.</text>
</comment>
<reference evidence="3" key="1">
    <citation type="journal article" date="2007" name="Nature">
        <title>The grapevine genome sequence suggests ancestral hexaploidization in major angiosperm phyla.</title>
        <authorList>
            <consortium name="The French-Italian Public Consortium for Grapevine Genome Characterization."/>
            <person name="Jaillon O."/>
            <person name="Aury J.-M."/>
            <person name="Noel B."/>
            <person name="Policriti A."/>
            <person name="Clepet C."/>
            <person name="Casagrande A."/>
            <person name="Choisne N."/>
            <person name="Aubourg S."/>
            <person name="Vitulo N."/>
            <person name="Jubin C."/>
            <person name="Vezzi A."/>
            <person name="Legeai F."/>
            <person name="Hugueney P."/>
            <person name="Dasilva C."/>
            <person name="Horner D."/>
            <person name="Mica E."/>
            <person name="Jublot D."/>
            <person name="Poulain J."/>
            <person name="Bruyere C."/>
            <person name="Billault A."/>
            <person name="Segurens B."/>
            <person name="Gouyvenoux M."/>
            <person name="Ugarte E."/>
            <person name="Cattonaro F."/>
            <person name="Anthouard V."/>
            <person name="Vico V."/>
            <person name="Del Fabbro C."/>
            <person name="Alaux M."/>
            <person name="Di Gaspero G."/>
            <person name="Dumas V."/>
            <person name="Felice N."/>
            <person name="Paillard S."/>
            <person name="Juman I."/>
            <person name="Moroldo M."/>
            <person name="Scalabrin S."/>
            <person name="Canaguier A."/>
            <person name="Le Clainche I."/>
            <person name="Malacrida G."/>
            <person name="Durand E."/>
            <person name="Pesole G."/>
            <person name="Laucou V."/>
            <person name="Chatelet P."/>
            <person name="Merdinoglu D."/>
            <person name="Delledonne M."/>
            <person name="Pezzotti M."/>
            <person name="Lecharny A."/>
            <person name="Scarpelli C."/>
            <person name="Artiguenave F."/>
            <person name="Pe M.E."/>
            <person name="Valle G."/>
            <person name="Morgante M."/>
            <person name="Caboche M."/>
            <person name="Adam-Blondon A.-F."/>
            <person name="Weissenbach J."/>
            <person name="Quetier F."/>
            <person name="Wincker P."/>
        </authorList>
    </citation>
    <scope>NUCLEOTIDE SEQUENCE [LARGE SCALE GENOMIC DNA]</scope>
    <source>
        <strain evidence="3">cv. Pinot noir / PN40024</strain>
    </source>
</reference>
<evidence type="ECO:0000256" key="1">
    <source>
        <dbReference type="ARBA" id="ARBA00006974"/>
    </source>
</evidence>
<keyword evidence="3" id="KW-1185">Reference proteome</keyword>
<dbReference type="PANTHER" id="PTHR31175">
    <property type="entry name" value="AUXIN-RESPONSIVE FAMILY PROTEIN"/>
    <property type="match status" value="1"/>
</dbReference>
<dbReference type="InterPro" id="IPR003676">
    <property type="entry name" value="SAUR_fam"/>
</dbReference>
<name>F6I0U5_VITVI</name>
<dbReference type="AlphaFoldDB" id="F6I0U5"/>
<dbReference type="HOGENOM" id="CLU_2517203_0_0_1"/>
<evidence type="ECO:0000313" key="3">
    <source>
        <dbReference type="Proteomes" id="UP000009183"/>
    </source>
</evidence>
<sequence length="85" mass="10117">MARKWQKIAAMKRKRISLPRTDEDSMISPKNLIRIARKWQKVAALGRKRILLQRFNRGWMQTAVAHHQWLIRAILLFTVLIDDVL</sequence>
<organism evidence="2 3">
    <name type="scientific">Vitis vinifera</name>
    <name type="common">Grape</name>
    <dbReference type="NCBI Taxonomy" id="29760"/>
    <lineage>
        <taxon>Eukaryota</taxon>
        <taxon>Viridiplantae</taxon>
        <taxon>Streptophyta</taxon>
        <taxon>Embryophyta</taxon>
        <taxon>Tracheophyta</taxon>
        <taxon>Spermatophyta</taxon>
        <taxon>Magnoliopsida</taxon>
        <taxon>eudicotyledons</taxon>
        <taxon>Gunneridae</taxon>
        <taxon>Pentapetalae</taxon>
        <taxon>rosids</taxon>
        <taxon>Vitales</taxon>
        <taxon>Vitaceae</taxon>
        <taxon>Viteae</taxon>
        <taxon>Vitis</taxon>
    </lineage>
</organism>
<protein>
    <submittedName>
        <fullName evidence="2">Uncharacterized protein</fullName>
    </submittedName>
</protein>
<dbReference type="EMBL" id="FN596508">
    <property type="protein sequence ID" value="CCB60561.1"/>
    <property type="molecule type" value="Genomic_DNA"/>
</dbReference>